<comment type="caution">
    <text evidence="3">The sequence shown here is derived from an EMBL/GenBank/DDBJ whole genome shotgun (WGS) entry which is preliminary data.</text>
</comment>
<evidence type="ECO:0000313" key="4">
    <source>
        <dbReference type="Proteomes" id="UP000321258"/>
    </source>
</evidence>
<feature type="region of interest" description="Disordered" evidence="1">
    <location>
        <begin position="155"/>
        <end position="247"/>
    </location>
</feature>
<sequence>MMTDDTIARLQALSEKHGVSPEAVRHMLRALDSGGGRMAQFDHPEFGGMGQWFSGGMVMVGRMNDHGLKARVTALCEDLSAALPDLAPRRSQSFSMSQSSSGSSGNWWPEGLGRASSVGSQNATRYAWFPESRRLAVETDGRVALYDTGEHVITGASQQQSGTSSFRFSGPHGVISLDDLTPVGEEQSPSQASVTDRTEHAPSPAPASDSRQAHAPSPRHGETPMPVRPAEPPRPDATPAAAAHPQTDVISTLERLAELHRKGILTDEEFSGKKAELLARL</sequence>
<evidence type="ECO:0000259" key="2">
    <source>
        <dbReference type="Pfam" id="PF09851"/>
    </source>
</evidence>
<dbReference type="AlphaFoldDB" id="A0A512IN44"/>
<dbReference type="InterPro" id="IPR018649">
    <property type="entry name" value="SHOCT"/>
</dbReference>
<dbReference type="Proteomes" id="UP000321258">
    <property type="component" value="Unassembled WGS sequence"/>
</dbReference>
<organism evidence="3 4">
    <name type="scientific">Methylobacterium haplocladii</name>
    <dbReference type="NCBI Taxonomy" id="1176176"/>
    <lineage>
        <taxon>Bacteria</taxon>
        <taxon>Pseudomonadati</taxon>
        <taxon>Pseudomonadota</taxon>
        <taxon>Alphaproteobacteria</taxon>
        <taxon>Hyphomicrobiales</taxon>
        <taxon>Methylobacteriaceae</taxon>
        <taxon>Methylobacterium</taxon>
    </lineage>
</organism>
<feature type="domain" description="SHOCT" evidence="2">
    <location>
        <begin position="252"/>
        <end position="278"/>
    </location>
</feature>
<evidence type="ECO:0000256" key="1">
    <source>
        <dbReference type="SAM" id="MobiDB-lite"/>
    </source>
</evidence>
<reference evidence="3 4" key="1">
    <citation type="submission" date="2019-07" db="EMBL/GenBank/DDBJ databases">
        <title>Whole genome shotgun sequence of Methylobacterium haplocladii NBRC 107714.</title>
        <authorList>
            <person name="Hosoyama A."/>
            <person name="Uohara A."/>
            <person name="Ohji S."/>
            <person name="Ichikawa N."/>
        </authorList>
    </citation>
    <scope>NUCLEOTIDE SEQUENCE [LARGE SCALE GENOMIC DNA]</scope>
    <source>
        <strain evidence="3 4">NBRC 107714</strain>
    </source>
</reference>
<evidence type="ECO:0000313" key="3">
    <source>
        <dbReference type="EMBL" id="GEO99105.1"/>
    </source>
</evidence>
<feature type="compositionally biased region" description="Pro residues" evidence="1">
    <location>
        <begin position="226"/>
        <end position="236"/>
    </location>
</feature>
<accession>A0A512IN44</accession>
<protein>
    <recommendedName>
        <fullName evidence="2">SHOCT domain-containing protein</fullName>
    </recommendedName>
</protein>
<dbReference type="Pfam" id="PF09851">
    <property type="entry name" value="SHOCT"/>
    <property type="match status" value="1"/>
</dbReference>
<keyword evidence="4" id="KW-1185">Reference proteome</keyword>
<proteinExistence type="predicted"/>
<gene>
    <name evidence="3" type="ORF">MHA02_14930</name>
</gene>
<name>A0A512IN44_9HYPH</name>
<feature type="compositionally biased region" description="Low complexity" evidence="1">
    <location>
        <begin position="155"/>
        <end position="165"/>
    </location>
</feature>
<dbReference type="EMBL" id="BJZT01000014">
    <property type="protein sequence ID" value="GEO99105.1"/>
    <property type="molecule type" value="Genomic_DNA"/>
</dbReference>